<reference evidence="1" key="1">
    <citation type="journal article" date="2014" name="Front. Microbiol.">
        <title>High frequency of phylogenetically diverse reductive dehalogenase-homologous genes in deep subseafloor sedimentary metagenomes.</title>
        <authorList>
            <person name="Kawai M."/>
            <person name="Futagami T."/>
            <person name="Toyoda A."/>
            <person name="Takaki Y."/>
            <person name="Nishi S."/>
            <person name="Hori S."/>
            <person name="Arai W."/>
            <person name="Tsubouchi T."/>
            <person name="Morono Y."/>
            <person name="Uchiyama I."/>
            <person name="Ito T."/>
            <person name="Fujiyama A."/>
            <person name="Inagaki F."/>
            <person name="Takami H."/>
        </authorList>
    </citation>
    <scope>NUCLEOTIDE SEQUENCE</scope>
    <source>
        <strain evidence="1">Expedition CK06-06</strain>
    </source>
</reference>
<dbReference type="Gene3D" id="1.25.40.10">
    <property type="entry name" value="Tetratricopeptide repeat domain"/>
    <property type="match status" value="1"/>
</dbReference>
<sequence length="67" mass="7368">MKVLRMSLLLIMLFSLMSAICYGQTAEDYCDKGVDYANKGMFDEAMAECKGALEINPDSAEAHNNLA</sequence>
<name>X1Q5Y5_9ZZZZ</name>
<dbReference type="SUPFAM" id="SSF48452">
    <property type="entry name" value="TPR-like"/>
    <property type="match status" value="1"/>
</dbReference>
<comment type="caution">
    <text evidence="1">The sequence shown here is derived from an EMBL/GenBank/DDBJ whole genome shotgun (WGS) entry which is preliminary data.</text>
</comment>
<dbReference type="InterPro" id="IPR019734">
    <property type="entry name" value="TPR_rpt"/>
</dbReference>
<dbReference type="AlphaFoldDB" id="X1Q5Y5"/>
<protein>
    <submittedName>
        <fullName evidence="1">Uncharacterized protein</fullName>
    </submittedName>
</protein>
<gene>
    <name evidence="1" type="ORF">S06H3_46151</name>
</gene>
<dbReference type="InterPro" id="IPR011990">
    <property type="entry name" value="TPR-like_helical_dom_sf"/>
</dbReference>
<dbReference type="EMBL" id="BARV01028887">
    <property type="protein sequence ID" value="GAI38674.1"/>
    <property type="molecule type" value="Genomic_DNA"/>
</dbReference>
<proteinExistence type="predicted"/>
<evidence type="ECO:0000313" key="1">
    <source>
        <dbReference type="EMBL" id="GAI38674.1"/>
    </source>
</evidence>
<dbReference type="PROSITE" id="PS50005">
    <property type="entry name" value="TPR"/>
    <property type="match status" value="1"/>
</dbReference>
<accession>X1Q5Y5</accession>
<organism evidence="1">
    <name type="scientific">marine sediment metagenome</name>
    <dbReference type="NCBI Taxonomy" id="412755"/>
    <lineage>
        <taxon>unclassified sequences</taxon>
        <taxon>metagenomes</taxon>
        <taxon>ecological metagenomes</taxon>
    </lineage>
</organism>